<evidence type="ECO:0000313" key="1">
    <source>
        <dbReference type="EMBL" id="GAA1645727.1"/>
    </source>
</evidence>
<dbReference type="Proteomes" id="UP001501319">
    <property type="component" value="Unassembled WGS sequence"/>
</dbReference>
<dbReference type="EMBL" id="BAAANE010000007">
    <property type="protein sequence ID" value="GAA1645727.1"/>
    <property type="molecule type" value="Genomic_DNA"/>
</dbReference>
<evidence type="ECO:0000313" key="2">
    <source>
        <dbReference type="Proteomes" id="UP001501319"/>
    </source>
</evidence>
<proteinExistence type="predicted"/>
<organism evidence="1 2">
    <name type="scientific">Kribbella alba</name>
    <dbReference type="NCBI Taxonomy" id="190197"/>
    <lineage>
        <taxon>Bacteria</taxon>
        <taxon>Bacillati</taxon>
        <taxon>Actinomycetota</taxon>
        <taxon>Actinomycetes</taxon>
        <taxon>Propionibacteriales</taxon>
        <taxon>Kribbellaceae</taxon>
        <taxon>Kribbella</taxon>
    </lineage>
</organism>
<gene>
    <name evidence="1" type="ORF">GCM10009744_40750</name>
</gene>
<comment type="caution">
    <text evidence="1">The sequence shown here is derived from an EMBL/GenBank/DDBJ whole genome shotgun (WGS) entry which is preliminary data.</text>
</comment>
<keyword evidence="2" id="KW-1185">Reference proteome</keyword>
<dbReference type="RefSeq" id="WP_344113343.1">
    <property type="nucleotide sequence ID" value="NZ_BAAANE010000007.1"/>
</dbReference>
<name>A0ABN2FH99_9ACTN</name>
<protein>
    <submittedName>
        <fullName evidence="1">Uncharacterized protein</fullName>
    </submittedName>
</protein>
<accession>A0ABN2FH99</accession>
<sequence>MTTSVDTGSTANVVSFARPILHDFAYRICAVCHSPIPPHQLVDDDYQPRHDSCDPGAPLPAYALQKVA</sequence>
<reference evidence="1 2" key="1">
    <citation type="journal article" date="2019" name="Int. J. Syst. Evol. Microbiol.">
        <title>The Global Catalogue of Microorganisms (GCM) 10K type strain sequencing project: providing services to taxonomists for standard genome sequencing and annotation.</title>
        <authorList>
            <consortium name="The Broad Institute Genomics Platform"/>
            <consortium name="The Broad Institute Genome Sequencing Center for Infectious Disease"/>
            <person name="Wu L."/>
            <person name="Ma J."/>
        </authorList>
    </citation>
    <scope>NUCLEOTIDE SEQUENCE [LARGE SCALE GENOMIC DNA]</scope>
    <source>
        <strain evidence="1 2">JCM 14306</strain>
    </source>
</reference>